<dbReference type="GeneID" id="86981131"/>
<feature type="signal peptide" evidence="5">
    <location>
        <begin position="1"/>
        <end position="23"/>
    </location>
</feature>
<proteinExistence type="inferred from homology"/>
<dbReference type="PANTHER" id="PTHR33420">
    <property type="entry name" value="FIMBRIAL SUBUNIT ELFA-RELATED"/>
    <property type="match status" value="1"/>
</dbReference>
<evidence type="ECO:0000256" key="1">
    <source>
        <dbReference type="ARBA" id="ARBA00004561"/>
    </source>
</evidence>
<evidence type="ECO:0000256" key="3">
    <source>
        <dbReference type="ARBA" id="ARBA00022729"/>
    </source>
</evidence>
<evidence type="ECO:0000256" key="2">
    <source>
        <dbReference type="ARBA" id="ARBA00006671"/>
    </source>
</evidence>
<dbReference type="Proteomes" id="UP000239731">
    <property type="component" value="Unassembled WGS sequence"/>
</dbReference>
<dbReference type="EMBL" id="LCYA01000103">
    <property type="protein sequence ID" value="KWV86219.1"/>
    <property type="molecule type" value="Genomic_DNA"/>
</dbReference>
<name>A0A120G6T4_PSEFL</name>
<sequence length="187" mass="18400">MTKQTLAAAVLALCGFAASSAHAADGTITITGSVSGTTCTISGGTGASPGSGANFPVVLDRVQTSALKAAGDTAGAKRYFVYVGGSGGCPDGTKVAVRYEPTSPGINPATGNLRNTATATPASRVEVQILDGASNTPMDLRTGNNSTVATVTSGLATLPFYARYIANGGAAGAGNVTSSVQYSVTFP</sequence>
<feature type="chain" id="PRO_5014244610" evidence="5">
    <location>
        <begin position="24"/>
        <end position="187"/>
    </location>
</feature>
<accession>A0A120G6T4</accession>
<dbReference type="SUPFAM" id="SSF49401">
    <property type="entry name" value="Bacterial adhesins"/>
    <property type="match status" value="1"/>
</dbReference>
<dbReference type="EMBL" id="PVUH01000011">
    <property type="protein sequence ID" value="PRW90853.1"/>
    <property type="molecule type" value="Genomic_DNA"/>
</dbReference>
<evidence type="ECO:0000313" key="7">
    <source>
        <dbReference type="EMBL" id="PRW90853.1"/>
    </source>
</evidence>
<dbReference type="RefSeq" id="WP_034127482.1">
    <property type="nucleotide sequence ID" value="NZ_JAEACS010000008.1"/>
</dbReference>
<protein>
    <submittedName>
        <fullName evidence="6">Fimbrial-like adhesin protein SfmF</fullName>
    </submittedName>
    <submittedName>
        <fullName evidence="7">Type 1 fimbrial protein</fullName>
    </submittedName>
</protein>
<evidence type="ECO:0000256" key="4">
    <source>
        <dbReference type="ARBA" id="ARBA00023263"/>
    </source>
</evidence>
<dbReference type="InterPro" id="IPR050263">
    <property type="entry name" value="Bact_Fimbrial_Adh_Pro"/>
</dbReference>
<dbReference type="InterPro" id="IPR008966">
    <property type="entry name" value="Adhesion_dom_sf"/>
</dbReference>
<evidence type="ECO:0000313" key="8">
    <source>
        <dbReference type="Proteomes" id="UP000061348"/>
    </source>
</evidence>
<keyword evidence="4" id="KW-0281">Fimbrium</keyword>
<dbReference type="Gene3D" id="2.60.40.1090">
    <property type="entry name" value="Fimbrial-type adhesion domain"/>
    <property type="match status" value="1"/>
</dbReference>
<dbReference type="Proteomes" id="UP000061348">
    <property type="component" value="Unassembled WGS sequence"/>
</dbReference>
<comment type="caution">
    <text evidence="6">The sequence shown here is derived from an EMBL/GenBank/DDBJ whole genome shotgun (WGS) entry which is preliminary data.</text>
</comment>
<dbReference type="AlphaFoldDB" id="A0A120G6T4"/>
<organism evidence="6 8">
    <name type="scientific">Pseudomonas fluorescens</name>
    <dbReference type="NCBI Taxonomy" id="294"/>
    <lineage>
        <taxon>Bacteria</taxon>
        <taxon>Pseudomonadati</taxon>
        <taxon>Pseudomonadota</taxon>
        <taxon>Gammaproteobacteria</taxon>
        <taxon>Pseudomonadales</taxon>
        <taxon>Pseudomonadaceae</taxon>
        <taxon>Pseudomonas</taxon>
    </lineage>
</organism>
<dbReference type="GO" id="GO:0009289">
    <property type="term" value="C:pilus"/>
    <property type="evidence" value="ECO:0007669"/>
    <property type="project" value="UniProtKB-SubCell"/>
</dbReference>
<dbReference type="GO" id="GO:0043709">
    <property type="term" value="P:cell adhesion involved in single-species biofilm formation"/>
    <property type="evidence" value="ECO:0007669"/>
    <property type="project" value="TreeGrafter"/>
</dbReference>
<comment type="subcellular location">
    <subcellularLocation>
        <location evidence="1">Fimbrium</location>
    </subcellularLocation>
</comment>
<evidence type="ECO:0000313" key="6">
    <source>
        <dbReference type="EMBL" id="KWV86219.1"/>
    </source>
</evidence>
<dbReference type="PANTHER" id="PTHR33420:SF3">
    <property type="entry name" value="FIMBRIAL SUBUNIT ELFA"/>
    <property type="match status" value="1"/>
</dbReference>
<dbReference type="InterPro" id="IPR036937">
    <property type="entry name" value="Adhesion_dom_fimbrial_sf"/>
</dbReference>
<reference evidence="7 9" key="2">
    <citation type="submission" date="2018-03" db="EMBL/GenBank/DDBJ databases">
        <title>Blue discolouration in mozzarella cheese caused by Pseudomonas fluorescens.</title>
        <authorList>
            <person name="Chiesa F."/>
            <person name="Dalmasso A."/>
            <person name="Lomonaco S."/>
        </authorList>
    </citation>
    <scope>NUCLEOTIDE SEQUENCE [LARGE SCALE GENOMIC DNA]</scope>
    <source>
        <strain evidence="7 9">11293</strain>
    </source>
</reference>
<reference evidence="6 8" key="1">
    <citation type="submission" date="2015-05" db="EMBL/GenBank/DDBJ databases">
        <title>A genomic and transcriptomic approach to investigate the blue pigment phenotype in Pseudomonas fluorescens.</title>
        <authorList>
            <person name="Andreani N.A."/>
            <person name="Cardazzo B."/>
        </authorList>
    </citation>
    <scope>NUCLEOTIDE SEQUENCE [LARGE SCALE GENOMIC DNA]</scope>
    <source>
        <strain evidence="6 8">Ps_22</strain>
    </source>
</reference>
<keyword evidence="3 5" id="KW-0732">Signal</keyword>
<gene>
    <name evidence="7" type="ORF">C7A10_17600</name>
    <name evidence="6" type="ORF">PFLmoz3_04191</name>
</gene>
<comment type="similarity">
    <text evidence="2">Belongs to the fimbrial protein family.</text>
</comment>
<evidence type="ECO:0000313" key="9">
    <source>
        <dbReference type="Proteomes" id="UP000239731"/>
    </source>
</evidence>
<evidence type="ECO:0000256" key="5">
    <source>
        <dbReference type="SAM" id="SignalP"/>
    </source>
</evidence>
<dbReference type="PATRIC" id="fig|294.192.peg.5268"/>